<name>A0A7C3R5B4_9BACT</name>
<proteinExistence type="predicted"/>
<dbReference type="EMBL" id="DTMM01000168">
    <property type="protein sequence ID" value="HFT93877.1"/>
    <property type="molecule type" value="Genomic_DNA"/>
</dbReference>
<dbReference type="AlphaFoldDB" id="A0A7C3R5B4"/>
<sequence length="104" mass="11862">MEAFVSRYSRLQDTIGNKLLPALLRATLEPSGTHLDNLSRAEKLGWVDSVERWIALWELRNRLVHEYVESPEDLLDGLNEALESVDVLLDTRTRMASVARTLLT</sequence>
<evidence type="ECO:0008006" key="2">
    <source>
        <dbReference type="Google" id="ProtNLM"/>
    </source>
</evidence>
<reference evidence="1" key="1">
    <citation type="journal article" date="2020" name="mSystems">
        <title>Genome- and Community-Level Interaction Insights into Carbon Utilization and Element Cycling Functions of Hydrothermarchaeota in Hydrothermal Sediment.</title>
        <authorList>
            <person name="Zhou Z."/>
            <person name="Liu Y."/>
            <person name="Xu W."/>
            <person name="Pan J."/>
            <person name="Luo Z.H."/>
            <person name="Li M."/>
        </authorList>
    </citation>
    <scope>NUCLEOTIDE SEQUENCE [LARGE SCALE GENOMIC DNA]</scope>
    <source>
        <strain evidence="1">SpSt-902</strain>
    </source>
</reference>
<gene>
    <name evidence="1" type="ORF">ENX03_08095</name>
</gene>
<dbReference type="Gene3D" id="1.20.120.330">
    <property type="entry name" value="Nucleotidyltransferases domain 2"/>
    <property type="match status" value="1"/>
</dbReference>
<comment type="caution">
    <text evidence="1">The sequence shown here is derived from an EMBL/GenBank/DDBJ whole genome shotgun (WGS) entry which is preliminary data.</text>
</comment>
<dbReference type="SUPFAM" id="SSF81593">
    <property type="entry name" value="Nucleotidyltransferase substrate binding subunit/domain"/>
    <property type="match status" value="1"/>
</dbReference>
<protein>
    <recommendedName>
        <fullName evidence="2">DUF86 domain-containing protein</fullName>
    </recommendedName>
</protein>
<accession>A0A7C3R5B4</accession>
<evidence type="ECO:0000313" key="1">
    <source>
        <dbReference type="EMBL" id="HFT93877.1"/>
    </source>
</evidence>
<organism evidence="1">
    <name type="scientific">Leptospirillum ferriphilum</name>
    <dbReference type="NCBI Taxonomy" id="178606"/>
    <lineage>
        <taxon>Bacteria</taxon>
        <taxon>Pseudomonadati</taxon>
        <taxon>Nitrospirota</taxon>
        <taxon>Nitrospiria</taxon>
        <taxon>Nitrospirales</taxon>
        <taxon>Nitrospiraceae</taxon>
        <taxon>Leptospirillum</taxon>
    </lineage>
</organism>